<organism evidence="2 3">
    <name type="scientific">Vigna mungo</name>
    <name type="common">Black gram</name>
    <name type="synonym">Phaseolus mungo</name>
    <dbReference type="NCBI Taxonomy" id="3915"/>
    <lineage>
        <taxon>Eukaryota</taxon>
        <taxon>Viridiplantae</taxon>
        <taxon>Streptophyta</taxon>
        <taxon>Embryophyta</taxon>
        <taxon>Tracheophyta</taxon>
        <taxon>Spermatophyta</taxon>
        <taxon>Magnoliopsida</taxon>
        <taxon>eudicotyledons</taxon>
        <taxon>Gunneridae</taxon>
        <taxon>Pentapetalae</taxon>
        <taxon>rosids</taxon>
        <taxon>fabids</taxon>
        <taxon>Fabales</taxon>
        <taxon>Fabaceae</taxon>
        <taxon>Papilionoideae</taxon>
        <taxon>50 kb inversion clade</taxon>
        <taxon>NPAAA clade</taxon>
        <taxon>indigoferoid/millettioid clade</taxon>
        <taxon>Phaseoleae</taxon>
        <taxon>Vigna</taxon>
    </lineage>
</organism>
<gene>
    <name evidence="2" type="ORF">V8G54_035876</name>
</gene>
<name>A0AAQ3MG40_VIGMU</name>
<feature type="compositionally biased region" description="Low complexity" evidence="1">
    <location>
        <begin position="25"/>
        <end position="37"/>
    </location>
</feature>
<dbReference type="Proteomes" id="UP001374535">
    <property type="component" value="Chromosome 11"/>
</dbReference>
<evidence type="ECO:0000313" key="2">
    <source>
        <dbReference type="EMBL" id="WVY90362.1"/>
    </source>
</evidence>
<keyword evidence="3" id="KW-1185">Reference proteome</keyword>
<reference evidence="2 3" key="1">
    <citation type="journal article" date="2023" name="Life. Sci Alliance">
        <title>Evolutionary insights into 3D genome organization and epigenetic landscape of Vigna mungo.</title>
        <authorList>
            <person name="Junaid A."/>
            <person name="Singh B."/>
            <person name="Bhatia S."/>
        </authorList>
    </citation>
    <scope>NUCLEOTIDE SEQUENCE [LARGE SCALE GENOMIC DNA]</scope>
    <source>
        <strain evidence="2">Urdbean</strain>
    </source>
</reference>
<dbReference type="AlphaFoldDB" id="A0AAQ3MG40"/>
<accession>A0AAQ3MG40</accession>
<sequence>KVRDVATVLRRSTATGVTTHRRSSSHSPPVSPVSLPSTATGGKNGLFENATGGQNRPLDKTFHRDGPKTPTTRVSSHSSSLPPCRSSLNRHRRTTDHLPRSRVSSPSKT</sequence>
<evidence type="ECO:0000256" key="1">
    <source>
        <dbReference type="SAM" id="MobiDB-lite"/>
    </source>
</evidence>
<proteinExistence type="predicted"/>
<feature type="compositionally biased region" description="Low complexity" evidence="1">
    <location>
        <begin position="69"/>
        <end position="87"/>
    </location>
</feature>
<evidence type="ECO:0000313" key="3">
    <source>
        <dbReference type="Proteomes" id="UP001374535"/>
    </source>
</evidence>
<feature type="compositionally biased region" description="Basic and acidic residues" evidence="1">
    <location>
        <begin position="57"/>
        <end position="67"/>
    </location>
</feature>
<dbReference type="EMBL" id="CP144690">
    <property type="protein sequence ID" value="WVY90362.1"/>
    <property type="molecule type" value="Genomic_DNA"/>
</dbReference>
<feature type="non-terminal residue" evidence="2">
    <location>
        <position position="109"/>
    </location>
</feature>
<feature type="non-terminal residue" evidence="2">
    <location>
        <position position="1"/>
    </location>
</feature>
<protein>
    <submittedName>
        <fullName evidence="2">Uncharacterized protein</fullName>
    </submittedName>
</protein>
<feature type="region of interest" description="Disordered" evidence="1">
    <location>
        <begin position="1"/>
        <end position="109"/>
    </location>
</feature>